<protein>
    <recommendedName>
        <fullName evidence="1">DUF3786 domain-containing protein</fullName>
    </recommendedName>
</protein>
<feature type="domain" description="DUF3786" evidence="1">
    <location>
        <begin position="22"/>
        <end position="195"/>
    </location>
</feature>
<dbReference type="RefSeq" id="WP_284151607.1">
    <property type="nucleotide sequence ID" value="NZ_AP025516.1"/>
</dbReference>
<keyword evidence="3" id="KW-1185">Reference proteome</keyword>
<evidence type="ECO:0000259" key="1">
    <source>
        <dbReference type="Pfam" id="PF12654"/>
    </source>
</evidence>
<dbReference type="Proteomes" id="UP000830055">
    <property type="component" value="Chromosome"/>
</dbReference>
<evidence type="ECO:0000313" key="3">
    <source>
        <dbReference type="Proteomes" id="UP000830055"/>
    </source>
</evidence>
<dbReference type="InterPro" id="IPR024264">
    <property type="entry name" value="DUF3786"/>
</dbReference>
<evidence type="ECO:0000313" key="2">
    <source>
        <dbReference type="EMBL" id="BDD88224.1"/>
    </source>
</evidence>
<gene>
    <name evidence="2" type="ORF">DPPLL_25890</name>
</gene>
<reference evidence="2 3" key="1">
    <citation type="submission" date="2022-01" db="EMBL/GenBank/DDBJ databases">
        <title>Desulfofustis limnae sp. nov., a novel mesophilic sulfate-reducing bacterium isolated from marsh soil.</title>
        <authorList>
            <person name="Watanabe M."/>
            <person name="Takahashi A."/>
            <person name="Kojima H."/>
            <person name="Fukui M."/>
        </authorList>
    </citation>
    <scope>NUCLEOTIDE SEQUENCE [LARGE SCALE GENOMIC DNA]</scope>
    <source>
        <strain evidence="2 3">PPLL</strain>
    </source>
</reference>
<dbReference type="EMBL" id="AP025516">
    <property type="protein sequence ID" value="BDD88224.1"/>
    <property type="molecule type" value="Genomic_DNA"/>
</dbReference>
<dbReference type="Pfam" id="PF12654">
    <property type="entry name" value="DUF3786"/>
    <property type="match status" value="1"/>
</dbReference>
<accession>A0ABM7WB71</accession>
<sequence>MVNAPVFAETYRRYLDRLQAVDLIERAERLGAKVDGDGLLIPLYDRLYRVSGRAISTVSGTEVSPAVRVILACYVLSCPDHPVPDPGRLVSYREFPDAAPLLSYFASNATGAIEAAFSGRADRLGQAGEKCGGRVEKHASYDVALRFLALPQIPVVLYFNDRDDLFPAACSLLYHLSAGRFLDMECLAMTGTLLAALLVAGR</sequence>
<proteinExistence type="predicted"/>
<organism evidence="2 3">
    <name type="scientific">Desulfofustis limnaeus</name>
    <dbReference type="NCBI Taxonomy" id="2740163"/>
    <lineage>
        <taxon>Bacteria</taxon>
        <taxon>Pseudomonadati</taxon>
        <taxon>Thermodesulfobacteriota</taxon>
        <taxon>Desulfobulbia</taxon>
        <taxon>Desulfobulbales</taxon>
        <taxon>Desulfocapsaceae</taxon>
        <taxon>Desulfofustis</taxon>
    </lineage>
</organism>
<name>A0ABM7WB71_9BACT</name>